<dbReference type="Proteomes" id="UP000186817">
    <property type="component" value="Unassembled WGS sequence"/>
</dbReference>
<reference evidence="2 3" key="1">
    <citation type="submission" date="2016-02" db="EMBL/GenBank/DDBJ databases">
        <title>Genome analysis of coral dinoflagellate symbionts highlights evolutionary adaptations to a symbiotic lifestyle.</title>
        <authorList>
            <person name="Aranda M."/>
            <person name="Li Y."/>
            <person name="Liew Y.J."/>
            <person name="Baumgarten S."/>
            <person name="Simakov O."/>
            <person name="Wilson M."/>
            <person name="Piel J."/>
            <person name="Ashoor H."/>
            <person name="Bougouffa S."/>
            <person name="Bajic V.B."/>
            <person name="Ryu T."/>
            <person name="Ravasi T."/>
            <person name="Bayer T."/>
            <person name="Micklem G."/>
            <person name="Kim H."/>
            <person name="Bhak J."/>
            <person name="Lajeunesse T.C."/>
            <person name="Voolstra C.R."/>
        </authorList>
    </citation>
    <scope>NUCLEOTIDE SEQUENCE [LARGE SCALE GENOMIC DNA]</scope>
    <source>
        <strain evidence="2 3">CCMP2467</strain>
    </source>
</reference>
<dbReference type="EMBL" id="LSRX01000394">
    <property type="protein sequence ID" value="OLP98513.1"/>
    <property type="molecule type" value="Genomic_DNA"/>
</dbReference>
<feature type="compositionally biased region" description="Polar residues" evidence="1">
    <location>
        <begin position="237"/>
        <end position="252"/>
    </location>
</feature>
<accession>A0A1Q9DTL6</accession>
<evidence type="ECO:0000313" key="2">
    <source>
        <dbReference type="EMBL" id="OLP98513.1"/>
    </source>
</evidence>
<evidence type="ECO:0008006" key="4">
    <source>
        <dbReference type="Google" id="ProtNLM"/>
    </source>
</evidence>
<feature type="region of interest" description="Disordered" evidence="1">
    <location>
        <begin position="231"/>
        <end position="252"/>
    </location>
</feature>
<comment type="caution">
    <text evidence="2">The sequence shown here is derived from an EMBL/GenBank/DDBJ whole genome shotgun (WGS) entry which is preliminary data.</text>
</comment>
<protein>
    <recommendedName>
        <fullName evidence="4">C3H1-type domain-containing protein</fullName>
    </recommendedName>
</protein>
<sequence length="252" mass="28210">MTTVCRVALLLALGVARGYKILLFWSVDSDSRTIELVKRNVAHARQQGGRGCCDVMLAHYSGSPRDWGGEWYANQVKFTLVSPGYKYNLLKKAYRQALSRWEDEYECGQATGKFQGTAAGMWMTKQGAAAATVYWDQNPGQLDRSYFAPPPVPPGWMEDRARAQKKKKASAVVRSIPEKMQMHLMGTCHPCVAFALRQGGCFKGDACSHCHFCSAEQATRRREELQVEARARRKKTQLTSETASQGATSFWL</sequence>
<organism evidence="2 3">
    <name type="scientific">Symbiodinium microadriaticum</name>
    <name type="common">Dinoflagellate</name>
    <name type="synonym">Zooxanthella microadriatica</name>
    <dbReference type="NCBI Taxonomy" id="2951"/>
    <lineage>
        <taxon>Eukaryota</taxon>
        <taxon>Sar</taxon>
        <taxon>Alveolata</taxon>
        <taxon>Dinophyceae</taxon>
        <taxon>Suessiales</taxon>
        <taxon>Symbiodiniaceae</taxon>
        <taxon>Symbiodinium</taxon>
    </lineage>
</organism>
<evidence type="ECO:0000256" key="1">
    <source>
        <dbReference type="SAM" id="MobiDB-lite"/>
    </source>
</evidence>
<keyword evidence="3" id="KW-1185">Reference proteome</keyword>
<name>A0A1Q9DTL6_SYMMI</name>
<proteinExistence type="predicted"/>
<gene>
    <name evidence="2" type="ORF">AK812_SmicGene19021</name>
</gene>
<dbReference type="AlphaFoldDB" id="A0A1Q9DTL6"/>
<evidence type="ECO:0000313" key="3">
    <source>
        <dbReference type="Proteomes" id="UP000186817"/>
    </source>
</evidence>